<sequence length="277" mass="31731">IDEEFAILVNMRIEKEHPEVFQEISLGLVSERHSVMFEKDSYLKNLVINRLDSNLKNDLLAQGTELMIGDNLRGLDTWKKDKDLNKKLLSQFAILGDSSPKQSFYKYPNYYSHGHGRHCLLRSNIAFDSIVADSSISRSSKPMSLSSKKSFGSHSASSAVSSSKKFTGMSKFKTSSQNSENEDSVDLFDKALKILEEKYDIEVFCNEILALFTEEYFESYHDQVKEMINEVMKLDYLNEIGKKNMIFGNIFTNIIRVNKKEQEFVVLTRLKSVRATA</sequence>
<evidence type="ECO:0000256" key="1">
    <source>
        <dbReference type="SAM" id="MobiDB-lite"/>
    </source>
</evidence>
<dbReference type="VEuPathDB" id="MicrosporidiaDB:H312_01519"/>
<dbReference type="HOGENOM" id="CLU_1006649_0_0_1"/>
<evidence type="ECO:0000313" key="3">
    <source>
        <dbReference type="Proteomes" id="UP000030655"/>
    </source>
</evidence>
<dbReference type="AlphaFoldDB" id="A0A059F1F7"/>
<evidence type="ECO:0000313" key="2">
    <source>
        <dbReference type="EMBL" id="KCZ81093.1"/>
    </source>
</evidence>
<proteinExistence type="predicted"/>
<reference evidence="2 3" key="2">
    <citation type="submission" date="2014-03" db="EMBL/GenBank/DDBJ databases">
        <title>The Genome Sequence of Anncaliia algerae insect isolate PRA339.</title>
        <authorList>
            <consortium name="The Broad Institute Genome Sequencing Platform"/>
            <consortium name="The Broad Institute Genome Sequencing Center for Infectious Disease"/>
            <person name="Cuomo C."/>
            <person name="Becnel J."/>
            <person name="Sanscrainte N."/>
            <person name="Walker B."/>
            <person name="Young S.K."/>
            <person name="Zeng Q."/>
            <person name="Gargeya S."/>
            <person name="Fitzgerald M."/>
            <person name="Haas B."/>
            <person name="Abouelleil A."/>
            <person name="Alvarado L."/>
            <person name="Arachchi H.M."/>
            <person name="Berlin A.M."/>
            <person name="Chapman S.B."/>
            <person name="Dewar J."/>
            <person name="Goldberg J."/>
            <person name="Griggs A."/>
            <person name="Gujja S."/>
            <person name="Hansen M."/>
            <person name="Howarth C."/>
            <person name="Imamovic A."/>
            <person name="Larimer J."/>
            <person name="McCowan C."/>
            <person name="Murphy C."/>
            <person name="Neiman D."/>
            <person name="Pearson M."/>
            <person name="Priest M."/>
            <person name="Roberts A."/>
            <person name="Saif S."/>
            <person name="Shea T."/>
            <person name="Sisk P."/>
            <person name="Sykes S."/>
            <person name="Wortman J."/>
            <person name="Nusbaum C."/>
            <person name="Birren B."/>
        </authorList>
    </citation>
    <scope>NUCLEOTIDE SEQUENCE [LARGE SCALE GENOMIC DNA]</scope>
    <source>
        <strain evidence="2 3">PRA339</strain>
    </source>
</reference>
<dbReference type="OrthoDB" id="10411593at2759"/>
<dbReference type="EMBL" id="KK365151">
    <property type="protein sequence ID" value="KCZ81093.1"/>
    <property type="molecule type" value="Genomic_DNA"/>
</dbReference>
<keyword evidence="3" id="KW-1185">Reference proteome</keyword>
<protein>
    <submittedName>
        <fullName evidence="2">Uncharacterized protein</fullName>
    </submittedName>
</protein>
<feature type="non-terminal residue" evidence="2">
    <location>
        <position position="1"/>
    </location>
</feature>
<reference evidence="3" key="1">
    <citation type="submission" date="2013-02" db="EMBL/GenBank/DDBJ databases">
        <authorList>
            <consortium name="The Broad Institute Genome Sequencing Platform"/>
            <person name="Cuomo C."/>
            <person name="Becnel J."/>
            <person name="Sanscrainte N."/>
            <person name="Walker B."/>
            <person name="Young S.K."/>
            <person name="Zeng Q."/>
            <person name="Gargeya S."/>
            <person name="Fitzgerald M."/>
            <person name="Haas B."/>
            <person name="Abouelleil A."/>
            <person name="Alvarado L."/>
            <person name="Arachchi H.M."/>
            <person name="Berlin A.M."/>
            <person name="Chapman S.B."/>
            <person name="Dewar J."/>
            <person name="Goldberg J."/>
            <person name="Griggs A."/>
            <person name="Gujja S."/>
            <person name="Hansen M."/>
            <person name="Howarth C."/>
            <person name="Imamovic A."/>
            <person name="Larimer J."/>
            <person name="McCowan C."/>
            <person name="Murphy C."/>
            <person name="Neiman D."/>
            <person name="Pearson M."/>
            <person name="Priest M."/>
            <person name="Roberts A."/>
            <person name="Saif S."/>
            <person name="Shea T."/>
            <person name="Sisk P."/>
            <person name="Sykes S."/>
            <person name="Wortman J."/>
            <person name="Nusbaum C."/>
            <person name="Birren B."/>
        </authorList>
    </citation>
    <scope>NUCLEOTIDE SEQUENCE [LARGE SCALE GENOMIC DNA]</scope>
    <source>
        <strain evidence="3">PRA339</strain>
    </source>
</reference>
<name>A0A059F1F7_9MICR</name>
<feature type="region of interest" description="Disordered" evidence="1">
    <location>
        <begin position="139"/>
        <end position="158"/>
    </location>
</feature>
<gene>
    <name evidence="2" type="ORF">H312_01519</name>
</gene>
<dbReference type="Proteomes" id="UP000030655">
    <property type="component" value="Unassembled WGS sequence"/>
</dbReference>
<accession>A0A059F1F7</accession>
<organism evidence="2 3">
    <name type="scientific">Anncaliia algerae PRA339</name>
    <dbReference type="NCBI Taxonomy" id="1288291"/>
    <lineage>
        <taxon>Eukaryota</taxon>
        <taxon>Fungi</taxon>
        <taxon>Fungi incertae sedis</taxon>
        <taxon>Microsporidia</taxon>
        <taxon>Tubulinosematoidea</taxon>
        <taxon>Tubulinosematidae</taxon>
        <taxon>Anncaliia</taxon>
    </lineage>
</organism>